<dbReference type="Gene3D" id="3.30.70.1060">
    <property type="entry name" value="Dimeric alpha+beta barrel"/>
    <property type="match status" value="1"/>
</dbReference>
<dbReference type="RefSeq" id="WP_210757905.1">
    <property type="nucleotide sequence ID" value="NZ_CP060139.1"/>
</dbReference>
<dbReference type="Proteomes" id="UP000516305">
    <property type="component" value="Chromosome"/>
</dbReference>
<proteinExistence type="inferred from homology"/>
<feature type="chain" id="PRO_5028802239" description="YCII-related domain-containing protein" evidence="2">
    <location>
        <begin position="20"/>
        <end position="140"/>
    </location>
</feature>
<comment type="similarity">
    <text evidence="1">Belongs to the YciI family.</text>
</comment>
<dbReference type="KEGG" id="chyd:H4K34_13440"/>
<feature type="domain" description="YCII-related" evidence="3">
    <location>
        <begin position="50"/>
        <end position="131"/>
    </location>
</feature>
<dbReference type="SUPFAM" id="SSF54909">
    <property type="entry name" value="Dimeric alpha+beta barrel"/>
    <property type="match status" value="1"/>
</dbReference>
<dbReference type="Pfam" id="PF03795">
    <property type="entry name" value="YCII"/>
    <property type="match status" value="1"/>
</dbReference>
<evidence type="ECO:0000313" key="5">
    <source>
        <dbReference type="Proteomes" id="UP000516305"/>
    </source>
</evidence>
<protein>
    <recommendedName>
        <fullName evidence="3">YCII-related domain-containing protein</fullName>
    </recommendedName>
</protein>
<reference evidence="4 5" key="1">
    <citation type="submission" date="2020-08" db="EMBL/GenBank/DDBJ databases">
        <title>Croceimicrobium hydrocarbonivorans gen. nov., sp. nov., a novel marine bacterium isolated from a bacterial consortium that degrades polyethylene terephthalate.</title>
        <authorList>
            <person name="Liu R."/>
        </authorList>
    </citation>
    <scope>NUCLEOTIDE SEQUENCE [LARGE SCALE GENOMIC DNA]</scope>
    <source>
        <strain evidence="4 5">A20-9</strain>
    </source>
</reference>
<gene>
    <name evidence="4" type="ORF">H4K34_13440</name>
</gene>
<dbReference type="EMBL" id="CP060139">
    <property type="protein sequence ID" value="QNR23375.1"/>
    <property type="molecule type" value="Genomic_DNA"/>
</dbReference>
<accession>A0A7H0VCC7</accession>
<keyword evidence="2" id="KW-0732">Signal</keyword>
<feature type="signal peptide" evidence="2">
    <location>
        <begin position="1"/>
        <end position="19"/>
    </location>
</feature>
<name>A0A7H0VCC7_9FLAO</name>
<sequence>MKKLGILLALMLFSIAGQAQVEVDAEGFETFKMQEGDTTYLMKKYFLVFLKRGTERSQDQAEALKIQTAHLAHMDSLANIGQLDLAGPMGDDTDLRGIVVLRVPTMEAAEACVKADPAVRANRLSYEIHPWWAAVGSKLR</sequence>
<dbReference type="InterPro" id="IPR005545">
    <property type="entry name" value="YCII"/>
</dbReference>
<dbReference type="InterPro" id="IPR011008">
    <property type="entry name" value="Dimeric_a/b-barrel"/>
</dbReference>
<evidence type="ECO:0000256" key="2">
    <source>
        <dbReference type="SAM" id="SignalP"/>
    </source>
</evidence>
<keyword evidence="5" id="KW-1185">Reference proteome</keyword>
<evidence type="ECO:0000313" key="4">
    <source>
        <dbReference type="EMBL" id="QNR23375.1"/>
    </source>
</evidence>
<organism evidence="4 5">
    <name type="scientific">Croceimicrobium hydrocarbonivorans</name>
    <dbReference type="NCBI Taxonomy" id="2761580"/>
    <lineage>
        <taxon>Bacteria</taxon>
        <taxon>Pseudomonadati</taxon>
        <taxon>Bacteroidota</taxon>
        <taxon>Flavobacteriia</taxon>
        <taxon>Flavobacteriales</taxon>
        <taxon>Owenweeksiaceae</taxon>
        <taxon>Croceimicrobium</taxon>
    </lineage>
</organism>
<dbReference type="AlphaFoldDB" id="A0A7H0VCC7"/>
<evidence type="ECO:0000256" key="1">
    <source>
        <dbReference type="ARBA" id="ARBA00007689"/>
    </source>
</evidence>
<evidence type="ECO:0000259" key="3">
    <source>
        <dbReference type="Pfam" id="PF03795"/>
    </source>
</evidence>